<evidence type="ECO:0000313" key="2">
    <source>
        <dbReference type="EMBL" id="SDM86870.1"/>
    </source>
</evidence>
<feature type="transmembrane region" description="Helical" evidence="1">
    <location>
        <begin position="12"/>
        <end position="28"/>
    </location>
</feature>
<accession>A0A1G9WQZ0</accession>
<dbReference type="EMBL" id="FNGV01000016">
    <property type="protein sequence ID" value="SDM86870.1"/>
    <property type="molecule type" value="Genomic_DNA"/>
</dbReference>
<keyword evidence="1" id="KW-1133">Transmembrane helix</keyword>
<reference evidence="2 3" key="1">
    <citation type="submission" date="2016-10" db="EMBL/GenBank/DDBJ databases">
        <authorList>
            <person name="de Groot N.N."/>
        </authorList>
    </citation>
    <scope>NUCLEOTIDE SEQUENCE [LARGE SCALE GENOMIC DNA]</scope>
    <source>
        <strain evidence="2 3">DSM 19886</strain>
    </source>
</reference>
<evidence type="ECO:0000256" key="1">
    <source>
        <dbReference type="SAM" id="Phobius"/>
    </source>
</evidence>
<dbReference type="Proteomes" id="UP000199440">
    <property type="component" value="Unassembled WGS sequence"/>
</dbReference>
<name>A0A1G9WQZ0_9FLAO</name>
<keyword evidence="3" id="KW-1185">Reference proteome</keyword>
<keyword evidence="1" id="KW-0472">Membrane</keyword>
<proteinExistence type="predicted"/>
<organism evidence="2 3">
    <name type="scientific">Kriegella aquimaris</name>
    <dbReference type="NCBI Taxonomy" id="192904"/>
    <lineage>
        <taxon>Bacteria</taxon>
        <taxon>Pseudomonadati</taxon>
        <taxon>Bacteroidota</taxon>
        <taxon>Flavobacteriia</taxon>
        <taxon>Flavobacteriales</taxon>
        <taxon>Flavobacteriaceae</taxon>
        <taxon>Kriegella</taxon>
    </lineage>
</organism>
<protein>
    <submittedName>
        <fullName evidence="2">Uncharacterized protein</fullName>
    </submittedName>
</protein>
<sequence length="43" mass="5049">MHLVFNPYVNLNYLLMLSAGFILFYILAKLKKDDVSYILNLKV</sequence>
<dbReference type="STRING" id="192904.SAMN04488514_11623"/>
<gene>
    <name evidence="2" type="ORF">SAMN04488514_11623</name>
</gene>
<keyword evidence="1" id="KW-0812">Transmembrane</keyword>
<evidence type="ECO:0000313" key="3">
    <source>
        <dbReference type="Proteomes" id="UP000199440"/>
    </source>
</evidence>
<dbReference type="AlphaFoldDB" id="A0A1G9WQZ0"/>